<dbReference type="InterPro" id="IPR027417">
    <property type="entry name" value="P-loop_NTPase"/>
</dbReference>
<evidence type="ECO:0000256" key="1">
    <source>
        <dbReference type="ARBA" id="ARBA00022741"/>
    </source>
</evidence>
<dbReference type="PROSITE" id="PS00674">
    <property type="entry name" value="AAA"/>
    <property type="match status" value="1"/>
</dbReference>
<organism evidence="6 7">
    <name type="scientific">Profundibacter amoris</name>
    <dbReference type="NCBI Taxonomy" id="2171755"/>
    <lineage>
        <taxon>Bacteria</taxon>
        <taxon>Pseudomonadati</taxon>
        <taxon>Pseudomonadota</taxon>
        <taxon>Alphaproteobacteria</taxon>
        <taxon>Rhodobacterales</taxon>
        <taxon>Paracoccaceae</taxon>
        <taxon>Profundibacter</taxon>
    </lineage>
</organism>
<gene>
    <name evidence="6" type="ORF">BAR1_12885</name>
</gene>
<dbReference type="InterPro" id="IPR057495">
    <property type="entry name" value="AAA_lid_BCS1"/>
</dbReference>
<feature type="domain" description="ATPase AAA-type core" evidence="4">
    <location>
        <begin position="3"/>
        <end position="48"/>
    </location>
</feature>
<dbReference type="PANTHER" id="PTHR23070">
    <property type="entry name" value="BCS1 AAA-TYPE ATPASE"/>
    <property type="match status" value="1"/>
</dbReference>
<name>A0A347UIR0_9RHOB</name>
<dbReference type="OrthoDB" id="9809379at2"/>
<dbReference type="GO" id="GO:0005524">
    <property type="term" value="F:ATP binding"/>
    <property type="evidence" value="ECO:0007669"/>
    <property type="project" value="UniProtKB-KW"/>
</dbReference>
<dbReference type="EMBL" id="CP032125">
    <property type="protein sequence ID" value="AXX98738.1"/>
    <property type="molecule type" value="Genomic_DNA"/>
</dbReference>
<dbReference type="Pfam" id="PF25426">
    <property type="entry name" value="AAA_lid_BCS1"/>
    <property type="match status" value="1"/>
</dbReference>
<evidence type="ECO:0000256" key="3">
    <source>
        <dbReference type="RuleBase" id="RU003651"/>
    </source>
</evidence>
<dbReference type="KEGG" id="pamo:BAR1_12885"/>
<dbReference type="Proteomes" id="UP000261704">
    <property type="component" value="Chromosome"/>
</dbReference>
<dbReference type="Gene3D" id="3.40.50.300">
    <property type="entry name" value="P-loop containing nucleotide triphosphate hydrolases"/>
    <property type="match status" value="1"/>
</dbReference>
<evidence type="ECO:0000259" key="4">
    <source>
        <dbReference type="Pfam" id="PF00004"/>
    </source>
</evidence>
<dbReference type="AlphaFoldDB" id="A0A347UIR0"/>
<evidence type="ECO:0000256" key="2">
    <source>
        <dbReference type="ARBA" id="ARBA00022840"/>
    </source>
</evidence>
<evidence type="ECO:0000313" key="6">
    <source>
        <dbReference type="EMBL" id="AXX98738.1"/>
    </source>
</evidence>
<feature type="domain" description="Mitochondrial chaperone BCS1-like ATPase lid" evidence="5">
    <location>
        <begin position="54"/>
        <end position="101"/>
    </location>
</feature>
<evidence type="ECO:0000313" key="7">
    <source>
        <dbReference type="Proteomes" id="UP000261704"/>
    </source>
</evidence>
<comment type="similarity">
    <text evidence="3">Belongs to the AAA ATPase family.</text>
</comment>
<keyword evidence="1 3" id="KW-0547">Nucleotide-binding</keyword>
<dbReference type="GO" id="GO:0016887">
    <property type="term" value="F:ATP hydrolysis activity"/>
    <property type="evidence" value="ECO:0007669"/>
    <property type="project" value="InterPro"/>
</dbReference>
<keyword evidence="7" id="KW-1185">Reference proteome</keyword>
<sequence>MSFSGLLNAIDGVAAQEGRALVMTTNHRERLDPALIRPGRADVHMELGLIGAATAQRLFLRFFPDHPDLGDRFCRALGDRRFSPAEVQSWLLAQSNDAEEASMATGLLQAPVAIAAQ</sequence>
<keyword evidence="2 3" id="KW-0067">ATP-binding</keyword>
<dbReference type="InterPro" id="IPR003960">
    <property type="entry name" value="ATPase_AAA_CS"/>
</dbReference>
<dbReference type="SUPFAM" id="SSF52540">
    <property type="entry name" value="P-loop containing nucleoside triphosphate hydrolases"/>
    <property type="match status" value="1"/>
</dbReference>
<dbReference type="Pfam" id="PF00004">
    <property type="entry name" value="AAA"/>
    <property type="match status" value="1"/>
</dbReference>
<accession>A0A347UIR0</accession>
<reference evidence="6 7" key="1">
    <citation type="submission" date="2018-09" db="EMBL/GenBank/DDBJ databases">
        <title>Profundibacter amoris BAR1 gen. nov., sp. nov., a new member of the Roseobacter clade isolated at Lokis Castle Vent Field on the Arctic Mid-Oceanic Ridge.</title>
        <authorList>
            <person name="Le Moine Bauer S."/>
            <person name="Sjoeberg A.G."/>
            <person name="L'Haridon S."/>
            <person name="Stokke R."/>
            <person name="Roalkvam I."/>
            <person name="Steen I.H."/>
            <person name="Dahle H."/>
        </authorList>
    </citation>
    <scope>NUCLEOTIDE SEQUENCE [LARGE SCALE GENOMIC DNA]</scope>
    <source>
        <strain evidence="6 7">BAR1</strain>
    </source>
</reference>
<protein>
    <submittedName>
        <fullName evidence="6">AAA family ATPase</fullName>
    </submittedName>
</protein>
<dbReference type="InterPro" id="IPR050747">
    <property type="entry name" value="Mitochondrial_chaperone_BCS1"/>
</dbReference>
<evidence type="ECO:0000259" key="5">
    <source>
        <dbReference type="Pfam" id="PF25426"/>
    </source>
</evidence>
<dbReference type="InterPro" id="IPR003959">
    <property type="entry name" value="ATPase_AAA_core"/>
</dbReference>
<proteinExistence type="inferred from homology"/>